<comment type="similarity">
    <text evidence="2">Belongs to the semaphorin family.</text>
</comment>
<dbReference type="SMART" id="SM00630">
    <property type="entry name" value="Sema"/>
    <property type="match status" value="1"/>
</dbReference>
<dbReference type="InterPro" id="IPR036352">
    <property type="entry name" value="Semap_dom_sf"/>
</dbReference>
<dbReference type="Gene3D" id="2.60.40.10">
    <property type="entry name" value="Immunoglobulins"/>
    <property type="match status" value="1"/>
</dbReference>
<keyword evidence="7" id="KW-0732">Signal</keyword>
<dbReference type="Gene3D" id="2.130.10.10">
    <property type="entry name" value="YVTN repeat-like/Quinoprotein amine dehydrogenase"/>
    <property type="match status" value="1"/>
</dbReference>
<evidence type="ECO:0000256" key="2">
    <source>
        <dbReference type="ARBA" id="ARBA00009492"/>
    </source>
</evidence>
<feature type="chain" id="PRO_5036483318" evidence="7">
    <location>
        <begin position="24"/>
        <end position="623"/>
    </location>
</feature>
<dbReference type="InterPro" id="IPR013783">
    <property type="entry name" value="Ig-like_fold"/>
</dbReference>
<dbReference type="GO" id="GO:0030335">
    <property type="term" value="P:positive regulation of cell migration"/>
    <property type="evidence" value="ECO:0007669"/>
    <property type="project" value="TreeGrafter"/>
</dbReference>
<dbReference type="EMBL" id="JAATIS010000094">
    <property type="protein sequence ID" value="KAG2470846.1"/>
    <property type="molecule type" value="Genomic_DNA"/>
</dbReference>
<evidence type="ECO:0000256" key="1">
    <source>
        <dbReference type="ARBA" id="ARBA00004370"/>
    </source>
</evidence>
<dbReference type="GO" id="GO:0071526">
    <property type="term" value="P:semaphorin-plexin signaling pathway"/>
    <property type="evidence" value="ECO:0007669"/>
    <property type="project" value="TreeGrafter"/>
</dbReference>
<evidence type="ECO:0000256" key="3">
    <source>
        <dbReference type="ARBA" id="ARBA00023136"/>
    </source>
</evidence>
<gene>
    <name evidence="10" type="primary">Sema7a_1</name>
    <name evidence="10" type="ORF">GTO96_0006378</name>
</gene>
<dbReference type="InterPro" id="IPR001627">
    <property type="entry name" value="Semap_dom"/>
</dbReference>
<feature type="non-terminal residue" evidence="10">
    <location>
        <position position="623"/>
    </location>
</feature>
<feature type="domain" description="Ig-like" evidence="8">
    <location>
        <begin position="512"/>
        <end position="590"/>
    </location>
</feature>
<dbReference type="InterPro" id="IPR002165">
    <property type="entry name" value="Plexin_repeat"/>
</dbReference>
<evidence type="ECO:0000256" key="7">
    <source>
        <dbReference type="SAM" id="SignalP"/>
    </source>
</evidence>
<dbReference type="InterPro" id="IPR007110">
    <property type="entry name" value="Ig-like_dom"/>
</dbReference>
<dbReference type="PANTHER" id="PTHR11036">
    <property type="entry name" value="SEMAPHORIN"/>
    <property type="match status" value="1"/>
</dbReference>
<dbReference type="SUPFAM" id="SSF101912">
    <property type="entry name" value="Sema domain"/>
    <property type="match status" value="1"/>
</dbReference>
<evidence type="ECO:0000313" key="10">
    <source>
        <dbReference type="EMBL" id="KAG2470846.1"/>
    </source>
</evidence>
<sequence>MTSAGLWCCVLVICSVIVPDYTSVIPRLIEKIHDEARRFSFPKNSSHIILLQYNQSQLYVAGEQFLVSINLQTNKTNKEFELTVKEDNKENQHKTCLTALKKKGDSKLLCWIDQGIPYCKEEDREYVANGMSLKCGAHGSVMLFAETETYAAAPLYPSGQNLQFRKIRNNRMVVWMYDTWVSEPTFIQASWIKKKGDPGQDKIYTFFREKNTDKSPDADPWISRVAQVCKNDEGGSETVLQNIWSSFLKARLMCGIPSDSIYFNRLHDVFVVEADNWMESKVYGLFSSSWNSTAVCVYSVGQIEKIFQTSKFKGYDGPIPSQRPGSCVENSKLLSDDVLNLLKSHPEIEDRVFPIKSDRPLLISQKMYSKIVVDRVTGAHEKVYNVLLLATGDGKIHKITDIDDKPFIIAEIHPINEVASVLSMSLDSNAKRLFVAYSSQVVEVNLETCSSYSESCQDCVLARDPYCAWDGRTSLSATSAISGKHVIQSVEKGDIGVCFKGNRRRRDTSISPSTSSKVISITVPNSIPYFLSCPLTSYHAKYFWKHENGSNVECKRTESECLYLIRKMQSQDYGNYECISVEKDYTKTLVRYNLKESSGSPMLSCSVLMTMWAVVFVSLPISY</sequence>
<dbReference type="GO" id="GO:0005178">
    <property type="term" value="F:integrin binding"/>
    <property type="evidence" value="ECO:0007669"/>
    <property type="project" value="TreeGrafter"/>
</dbReference>
<organism evidence="10 11">
    <name type="scientific">Polypterus senegalus</name>
    <name type="common">Senegal bichir</name>
    <dbReference type="NCBI Taxonomy" id="55291"/>
    <lineage>
        <taxon>Eukaryota</taxon>
        <taxon>Metazoa</taxon>
        <taxon>Chordata</taxon>
        <taxon>Craniata</taxon>
        <taxon>Vertebrata</taxon>
        <taxon>Euteleostomi</taxon>
        <taxon>Actinopterygii</taxon>
        <taxon>Polypteriformes</taxon>
        <taxon>Polypteridae</taxon>
        <taxon>Polypterus</taxon>
    </lineage>
</organism>
<dbReference type="GO" id="GO:0045499">
    <property type="term" value="F:chemorepellent activity"/>
    <property type="evidence" value="ECO:0007669"/>
    <property type="project" value="TreeGrafter"/>
</dbReference>
<evidence type="ECO:0000256" key="6">
    <source>
        <dbReference type="PROSITE-ProRule" id="PRU00352"/>
    </source>
</evidence>
<dbReference type="GO" id="GO:0007229">
    <property type="term" value="P:integrin-mediated signaling pathway"/>
    <property type="evidence" value="ECO:0007669"/>
    <property type="project" value="TreeGrafter"/>
</dbReference>
<evidence type="ECO:0000259" key="9">
    <source>
        <dbReference type="PROSITE" id="PS51004"/>
    </source>
</evidence>
<feature type="domain" description="Sema" evidence="9">
    <location>
        <begin position="21"/>
        <end position="446"/>
    </location>
</feature>
<dbReference type="GO" id="GO:0007411">
    <property type="term" value="P:axon guidance"/>
    <property type="evidence" value="ECO:0007669"/>
    <property type="project" value="TreeGrafter"/>
</dbReference>
<dbReference type="Pfam" id="PF01403">
    <property type="entry name" value="Sema"/>
    <property type="match status" value="1"/>
</dbReference>
<dbReference type="InterPro" id="IPR016201">
    <property type="entry name" value="PSI"/>
</dbReference>
<dbReference type="GO" id="GO:0001755">
    <property type="term" value="P:neural crest cell migration"/>
    <property type="evidence" value="ECO:0007669"/>
    <property type="project" value="TreeGrafter"/>
</dbReference>
<dbReference type="AlphaFoldDB" id="A0A8X8BX79"/>
<keyword evidence="3" id="KW-0472">Membrane</keyword>
<name>A0A8X8BX79_POLSE</name>
<evidence type="ECO:0000256" key="5">
    <source>
        <dbReference type="ARBA" id="ARBA00023180"/>
    </source>
</evidence>
<comment type="caution">
    <text evidence="10">The sequence shown here is derived from an EMBL/GenBank/DDBJ whole genome shotgun (WGS) entry which is preliminary data.</text>
</comment>
<dbReference type="Gene3D" id="3.30.1680.10">
    <property type="entry name" value="ligand-binding face of the semaphorins, domain 2"/>
    <property type="match status" value="1"/>
</dbReference>
<dbReference type="PROSITE" id="PS51004">
    <property type="entry name" value="SEMA"/>
    <property type="match status" value="1"/>
</dbReference>
<reference evidence="10 11" key="1">
    <citation type="journal article" date="2021" name="Cell">
        <title>Tracing the genetic footprints of vertebrate landing in non-teleost ray-finned fishes.</title>
        <authorList>
            <person name="Bi X."/>
            <person name="Wang K."/>
            <person name="Yang L."/>
            <person name="Pan H."/>
            <person name="Jiang H."/>
            <person name="Wei Q."/>
            <person name="Fang M."/>
            <person name="Yu H."/>
            <person name="Zhu C."/>
            <person name="Cai Y."/>
            <person name="He Y."/>
            <person name="Gan X."/>
            <person name="Zeng H."/>
            <person name="Yu D."/>
            <person name="Zhu Y."/>
            <person name="Jiang H."/>
            <person name="Qiu Q."/>
            <person name="Yang H."/>
            <person name="Zhang Y.E."/>
            <person name="Wang W."/>
            <person name="Zhu M."/>
            <person name="He S."/>
            <person name="Zhang G."/>
        </authorList>
    </citation>
    <scope>NUCLEOTIDE SEQUENCE [LARGE SCALE GENOMIC DNA]</scope>
    <source>
        <strain evidence="10">Bchr_013</strain>
    </source>
</reference>
<dbReference type="GO" id="GO:0050727">
    <property type="term" value="P:regulation of inflammatory response"/>
    <property type="evidence" value="ECO:0007669"/>
    <property type="project" value="TreeGrafter"/>
</dbReference>
<evidence type="ECO:0000259" key="8">
    <source>
        <dbReference type="PROSITE" id="PS50835"/>
    </source>
</evidence>
<proteinExistence type="inferred from homology"/>
<keyword evidence="5" id="KW-0325">Glycoprotein</keyword>
<comment type="caution">
    <text evidence="6">Lacks conserved residue(s) required for the propagation of feature annotation.</text>
</comment>
<protein>
    <submittedName>
        <fullName evidence="10">SEM7A protein</fullName>
    </submittedName>
</protein>
<feature type="signal peptide" evidence="7">
    <location>
        <begin position="1"/>
        <end position="23"/>
    </location>
</feature>
<evidence type="ECO:0000256" key="4">
    <source>
        <dbReference type="ARBA" id="ARBA00023157"/>
    </source>
</evidence>
<dbReference type="GO" id="GO:0009897">
    <property type="term" value="C:external side of plasma membrane"/>
    <property type="evidence" value="ECO:0007669"/>
    <property type="project" value="TreeGrafter"/>
</dbReference>
<keyword evidence="4" id="KW-1015">Disulfide bond</keyword>
<accession>A0A8X8BX79</accession>
<dbReference type="PROSITE" id="PS50835">
    <property type="entry name" value="IG_LIKE"/>
    <property type="match status" value="1"/>
</dbReference>
<dbReference type="SMART" id="SM00423">
    <property type="entry name" value="PSI"/>
    <property type="match status" value="1"/>
</dbReference>
<dbReference type="GO" id="GO:0030215">
    <property type="term" value="F:semaphorin receptor binding"/>
    <property type="evidence" value="ECO:0007669"/>
    <property type="project" value="InterPro"/>
</dbReference>
<feature type="non-terminal residue" evidence="10">
    <location>
        <position position="1"/>
    </location>
</feature>
<dbReference type="Pfam" id="PF01437">
    <property type="entry name" value="PSI"/>
    <property type="match status" value="1"/>
</dbReference>
<dbReference type="InterPro" id="IPR027231">
    <property type="entry name" value="Semaphorin"/>
</dbReference>
<dbReference type="InterPro" id="IPR015943">
    <property type="entry name" value="WD40/YVTN_repeat-like_dom_sf"/>
</dbReference>
<keyword evidence="11" id="KW-1185">Reference proteome</keyword>
<dbReference type="OrthoDB" id="9988752at2759"/>
<dbReference type="Proteomes" id="UP000886611">
    <property type="component" value="Unassembled WGS sequence"/>
</dbReference>
<comment type="subcellular location">
    <subcellularLocation>
        <location evidence="1">Membrane</location>
    </subcellularLocation>
</comment>
<dbReference type="FunFam" id="2.60.40.10:FF:001170">
    <property type="entry name" value="Sema domain, immunoglobulin domain (Ig), short basic domain, secreted, (Semaphorin) 3F"/>
    <property type="match status" value="1"/>
</dbReference>
<dbReference type="SUPFAM" id="SSF103575">
    <property type="entry name" value="Plexin repeat"/>
    <property type="match status" value="1"/>
</dbReference>
<evidence type="ECO:0000313" key="11">
    <source>
        <dbReference type="Proteomes" id="UP000886611"/>
    </source>
</evidence>
<dbReference type="PANTHER" id="PTHR11036:SF80">
    <property type="entry name" value="SEMAPHORIN-7A"/>
    <property type="match status" value="1"/>
</dbReference>